<sequence length="355" mass="39402">MAEGRSRSIRVNRPSGLRAWLLDCCDKNKHPGMYWLDEEKTLVRLPWNHLKGAGGVSDHERDIFIDYCQFKGIRNSGKRPLSLRECKNWLASALRHSQTVEDVSTEDDLSAPAPYRCRVIRLLPIFVRSCPLCNEADGTTGMLLDIRNDVTARFRYLGAGREYGGAVGHDGVQCWMVRLVVFYYGRLVGNTQVGSPNGVRLLPPPKRPLQGHACAGLKPEQSLLPHIPPDLLPYQTTMLRWLWKEIIRGLMIYADGSGVYVRYMGHIPAFFLGNGDSQGPVDIINNGRVARVFSLAQYLSSVSSTPPRGTLFPAAYASVHIGGVPTPDGDPAPTIPLSLQVWHECLWRACGDAAQ</sequence>
<dbReference type="SMART" id="SM01243">
    <property type="entry name" value="IRF-3"/>
    <property type="match status" value="1"/>
</dbReference>
<accession>A0A0B5D5H6</accession>
<name>A0A0B5D5H6_9GAMA</name>
<dbReference type="InterPro" id="IPR017855">
    <property type="entry name" value="SMAD-like_dom_sf"/>
</dbReference>
<dbReference type="Gene3D" id="1.10.10.10">
    <property type="entry name" value="Winged helix-like DNA-binding domain superfamily/Winged helix DNA-binding domain"/>
    <property type="match status" value="1"/>
</dbReference>
<reference evidence="2 3" key="1">
    <citation type="submission" date="2018-02" db="EMBL/GenBank/DDBJ databases">
        <title>Complete genome sequence of MneRV2, the pig-tailed macaque RV2 rhadinovirus, and evolutionary relationship with rhesus macaque RRV and human herpesvirus 8/KSHV.</title>
        <authorList>
            <person name="Rose T.M."/>
            <person name="Bruce A.G."/>
        </authorList>
    </citation>
    <scope>NUCLEOTIDE SEQUENCE [LARGE SCALE GENOMIC DNA]</scope>
    <source>
        <strain evidence="2 3">J97167</strain>
    </source>
</reference>
<dbReference type="PANTHER" id="PTHR11949">
    <property type="entry name" value="INTERFERON REGULATORY FACTOR"/>
    <property type="match status" value="1"/>
</dbReference>
<evidence type="ECO:0000313" key="2">
    <source>
        <dbReference type="EMBL" id="AJE29712.1"/>
    </source>
</evidence>
<dbReference type="SUPFAM" id="SSF46785">
    <property type="entry name" value="Winged helix' DNA-binding domain"/>
    <property type="match status" value="1"/>
</dbReference>
<dbReference type="InterPro" id="IPR008984">
    <property type="entry name" value="SMAD_FHA_dom_sf"/>
</dbReference>
<dbReference type="InterPro" id="IPR001346">
    <property type="entry name" value="Interferon_reg_fact_DNA-bd_dom"/>
</dbReference>
<dbReference type="PROSITE" id="PS51507">
    <property type="entry name" value="IRF_2"/>
    <property type="match status" value="1"/>
</dbReference>
<feature type="domain" description="IRF tryptophan pentad repeat" evidence="1">
    <location>
        <begin position="14"/>
        <end position="124"/>
    </location>
</feature>
<dbReference type="PANTHER" id="PTHR11949:SF53">
    <property type="entry name" value="IRF TRYPTOPHAN PENTAD REPEAT DOMAIN-CONTAINING PROTEIN"/>
    <property type="match status" value="1"/>
</dbReference>
<evidence type="ECO:0000259" key="1">
    <source>
        <dbReference type="PROSITE" id="PS51507"/>
    </source>
</evidence>
<dbReference type="InterPro" id="IPR036388">
    <property type="entry name" value="WH-like_DNA-bd_sf"/>
</dbReference>
<dbReference type="GO" id="GO:0000981">
    <property type="term" value="F:DNA-binding transcription factor activity, RNA polymerase II-specific"/>
    <property type="evidence" value="ECO:0007669"/>
    <property type="project" value="TreeGrafter"/>
</dbReference>
<dbReference type="EMBL" id="KP265674">
    <property type="protein sequence ID" value="AJE29712.1"/>
    <property type="molecule type" value="Genomic_DNA"/>
</dbReference>
<dbReference type="CDD" id="cd00103">
    <property type="entry name" value="IRF"/>
    <property type="match status" value="1"/>
</dbReference>
<dbReference type="SMART" id="SM00348">
    <property type="entry name" value="IRF"/>
    <property type="match status" value="1"/>
</dbReference>
<dbReference type="Proteomes" id="UP000297089">
    <property type="component" value="Segment"/>
</dbReference>
<dbReference type="InterPro" id="IPR036390">
    <property type="entry name" value="WH_DNA-bd_sf"/>
</dbReference>
<evidence type="ECO:0000313" key="3">
    <source>
        <dbReference type="Proteomes" id="UP000297089"/>
    </source>
</evidence>
<dbReference type="GO" id="GO:0000978">
    <property type="term" value="F:RNA polymerase II cis-regulatory region sequence-specific DNA binding"/>
    <property type="evidence" value="ECO:0007669"/>
    <property type="project" value="TreeGrafter"/>
</dbReference>
<dbReference type="KEGG" id="vg:65099595"/>
<dbReference type="SUPFAM" id="SSF49879">
    <property type="entry name" value="SMAD/FHA domain"/>
    <property type="match status" value="1"/>
</dbReference>
<keyword evidence="3" id="KW-1185">Reference proteome</keyword>
<dbReference type="Pfam" id="PF00605">
    <property type="entry name" value="IRF"/>
    <property type="match status" value="1"/>
</dbReference>
<proteinExistence type="predicted"/>
<dbReference type="InterPro" id="IPR019471">
    <property type="entry name" value="Interferon_reg_factor-3"/>
</dbReference>
<dbReference type="Pfam" id="PF10401">
    <property type="entry name" value="IRF-3"/>
    <property type="match status" value="1"/>
</dbReference>
<dbReference type="Gene3D" id="2.60.200.10">
    <property type="match status" value="1"/>
</dbReference>
<organism evidence="2 3">
    <name type="scientific">macacine gammaherpesvirus 12</name>
    <dbReference type="NCBI Taxonomy" id="2560571"/>
    <lineage>
        <taxon>Viruses</taxon>
        <taxon>Duplodnaviria</taxon>
        <taxon>Heunggongvirae</taxon>
        <taxon>Peploviricota</taxon>
        <taxon>Herviviricetes</taxon>
        <taxon>Herpesvirales</taxon>
        <taxon>Orthoherpesviridae</taxon>
        <taxon>Gammaherpesvirinae</taxon>
        <taxon>Rhadinovirus</taxon>
        <taxon>Rhadinovirus macacinegamma12</taxon>
    </lineage>
</organism>
<dbReference type="GO" id="GO:0002376">
    <property type="term" value="P:immune system process"/>
    <property type="evidence" value="ECO:0007669"/>
    <property type="project" value="TreeGrafter"/>
</dbReference>
<gene>
    <name evidence="2" type="primary">N9-7</name>
</gene>
<protein>
    <submittedName>
        <fullName evidence="2">N9-7</fullName>
    </submittedName>
</protein>